<dbReference type="NCBIfam" id="TIGR00657">
    <property type="entry name" value="asp_kinases"/>
    <property type="match status" value="1"/>
</dbReference>
<dbReference type="PANTHER" id="PTHR21499:SF59">
    <property type="entry name" value="ASPARTOKINASE"/>
    <property type="match status" value="1"/>
</dbReference>
<dbReference type="Proteomes" id="UP000001208">
    <property type="component" value="Chromosome"/>
</dbReference>
<evidence type="ECO:0000259" key="11">
    <source>
        <dbReference type="PROSITE" id="PS51671"/>
    </source>
</evidence>
<evidence type="ECO:0000256" key="5">
    <source>
        <dbReference type="ARBA" id="ARBA00022777"/>
    </source>
</evidence>
<feature type="domain" description="ACT" evidence="11">
    <location>
        <begin position="328"/>
        <end position="396"/>
    </location>
</feature>
<dbReference type="InterPro" id="IPR005260">
    <property type="entry name" value="Asp_kin_monofn"/>
</dbReference>
<evidence type="ECO:0000313" key="13">
    <source>
        <dbReference type="Proteomes" id="UP000001208"/>
    </source>
</evidence>
<dbReference type="PANTHER" id="PTHR21499">
    <property type="entry name" value="ASPARTATE KINASE"/>
    <property type="match status" value="1"/>
</dbReference>
<dbReference type="SUPFAM" id="SSF55021">
    <property type="entry name" value="ACT-like"/>
    <property type="match status" value="2"/>
</dbReference>
<dbReference type="GO" id="GO:0009090">
    <property type="term" value="P:homoserine biosynthetic process"/>
    <property type="evidence" value="ECO:0007669"/>
    <property type="project" value="TreeGrafter"/>
</dbReference>
<dbReference type="GO" id="GO:0005829">
    <property type="term" value="C:cytosol"/>
    <property type="evidence" value="ECO:0007669"/>
    <property type="project" value="TreeGrafter"/>
</dbReference>
<dbReference type="OrthoDB" id="9799110at2"/>
<dbReference type="UniPathway" id="UPA00050">
    <property type="reaction ID" value="UER00461"/>
</dbReference>
<feature type="binding site" evidence="8">
    <location>
        <position position="241"/>
    </location>
    <ligand>
        <name>ATP</name>
        <dbReference type="ChEBI" id="CHEBI:30616"/>
    </ligand>
</feature>
<dbReference type="KEGG" id="cts:Ctha_1347"/>
<dbReference type="GO" id="GO:0009088">
    <property type="term" value="P:threonine biosynthetic process"/>
    <property type="evidence" value="ECO:0007669"/>
    <property type="project" value="UniProtKB-UniPathway"/>
</dbReference>
<dbReference type="UniPathway" id="UPA00034">
    <property type="reaction ID" value="UER00015"/>
</dbReference>
<evidence type="ECO:0000256" key="4">
    <source>
        <dbReference type="ARBA" id="ARBA00022741"/>
    </source>
</evidence>
<proteinExistence type="inferred from homology"/>
<keyword evidence="13" id="KW-1185">Reference proteome</keyword>
<dbReference type="InterPro" id="IPR045865">
    <property type="entry name" value="ACT-like_dom_sf"/>
</dbReference>
<feature type="binding site" evidence="8">
    <location>
        <begin position="230"/>
        <end position="231"/>
    </location>
    <ligand>
        <name>ATP</name>
        <dbReference type="ChEBI" id="CHEBI:30616"/>
    </ligand>
</feature>
<dbReference type="GO" id="GO:0004072">
    <property type="term" value="F:aspartate kinase activity"/>
    <property type="evidence" value="ECO:0007669"/>
    <property type="project" value="UniProtKB-EC"/>
</dbReference>
<keyword evidence="6 8" id="KW-0067">ATP-binding</keyword>
<keyword evidence="3 9" id="KW-0808">Transferase</keyword>
<dbReference type="Gene3D" id="3.40.1160.10">
    <property type="entry name" value="Acetylglutamate kinase-like"/>
    <property type="match status" value="1"/>
</dbReference>
<name>B3QZB7_CHLT3</name>
<dbReference type="InterPro" id="IPR001048">
    <property type="entry name" value="Asp/Glu/Uridylate_kinase"/>
</dbReference>
<dbReference type="EC" id="2.7.2.4" evidence="9"/>
<evidence type="ECO:0000256" key="9">
    <source>
        <dbReference type="RuleBase" id="RU003448"/>
    </source>
</evidence>
<comment type="similarity">
    <text evidence="2 9">Belongs to the aspartokinase family.</text>
</comment>
<evidence type="ECO:0000313" key="12">
    <source>
        <dbReference type="EMBL" id="ACF13810.1"/>
    </source>
</evidence>
<dbReference type="PIRSF" id="PIRSF000726">
    <property type="entry name" value="Asp_kin"/>
    <property type="match status" value="1"/>
</dbReference>
<comment type="pathway">
    <text evidence="1 10">Amino-acid biosynthesis; L-lysine biosynthesis via DAP pathway; (S)-tetrahydrodipicolinate from L-aspartate: step 1/4.</text>
</comment>
<dbReference type="STRING" id="517418.Ctha_1347"/>
<feature type="binding site" evidence="8">
    <location>
        <position position="98"/>
    </location>
    <ligand>
        <name>substrate</name>
    </ligand>
</feature>
<keyword evidence="10" id="KW-0028">Amino-acid biosynthesis</keyword>
<dbReference type="InterPro" id="IPR036393">
    <property type="entry name" value="AceGlu_kinase-like_sf"/>
</dbReference>
<gene>
    <name evidence="12" type="ordered locus">Ctha_1347</name>
</gene>
<organism evidence="12 13">
    <name type="scientific">Chloroherpeton thalassium (strain ATCC 35110 / GB-78)</name>
    <dbReference type="NCBI Taxonomy" id="517418"/>
    <lineage>
        <taxon>Bacteria</taxon>
        <taxon>Pseudomonadati</taxon>
        <taxon>Chlorobiota</taxon>
        <taxon>Chlorobiia</taxon>
        <taxon>Chlorobiales</taxon>
        <taxon>Chloroherpetonaceae</taxon>
        <taxon>Chloroherpeton</taxon>
    </lineage>
</organism>
<dbReference type="EMBL" id="CP001100">
    <property type="protein sequence ID" value="ACF13810.1"/>
    <property type="molecule type" value="Genomic_DNA"/>
</dbReference>
<comment type="pathway">
    <text evidence="10">Amino-acid biosynthesis; L-threonine biosynthesis; L-threonine from L-aspartate: step 1/5.</text>
</comment>
<dbReference type="CDD" id="cd04912">
    <property type="entry name" value="ACT_AKiii-LysC-EC-like_1"/>
    <property type="match status" value="1"/>
</dbReference>
<dbReference type="UniPathway" id="UPA00051">
    <property type="reaction ID" value="UER00462"/>
</dbReference>
<evidence type="ECO:0000256" key="1">
    <source>
        <dbReference type="ARBA" id="ARBA00004766"/>
    </source>
</evidence>
<dbReference type="CDD" id="cd04892">
    <property type="entry name" value="ACT_AK-like_2"/>
    <property type="match status" value="1"/>
</dbReference>
<dbReference type="Gene3D" id="3.30.70.260">
    <property type="match status" value="2"/>
</dbReference>
<sequence>MPVMKFGGTSVADAAAMENVINIIRGEIKETAPLVVSSACSGITNKLVALAHDAAEETCPEAFSLSNEIKTHHQTVIDDLIQTESLRKSLHELVNKYTDEINTLIKGVDIVGELTPRTLDAFYSYGELFSTNILAAAMQERGIKTEWLDARQVLITDDNFGQAQPLWDITQENLNTVVLPKLEAGIVVVTQGFIGSNRAGKTTTLGRGGSDYSAAIFGALLNRASIQIWTDVDGVLTCDPRMVPEAKRLKVMTFSEAAELSYFGAKVLHPSTIHPAVKNNVPVYVKNSKRPESEGTLITNDPELLKGMTVSGMVKSIAYKKAQSIINVRSTNMLGTYGFLADVFRVFADNETSVDMISTSEVSVSLTISNTKNLNQIIEDLKHYAEVDVEHNAAIVCVVGDKLRSSAGVAGRIFNAMHGVNIRMISQGASEINVGFVISEKDLEKAVKALHNEFFSEVSGSDVFA</sequence>
<dbReference type="InterPro" id="IPR001341">
    <property type="entry name" value="Asp_kinase"/>
</dbReference>
<dbReference type="InterPro" id="IPR002912">
    <property type="entry name" value="ACT_dom"/>
</dbReference>
<evidence type="ECO:0000256" key="8">
    <source>
        <dbReference type="PIRSR" id="PIRSR000726-1"/>
    </source>
</evidence>
<dbReference type="InterPro" id="IPR018042">
    <property type="entry name" value="Aspartate_kinase_CS"/>
</dbReference>
<comment type="catalytic activity">
    <reaction evidence="7 9">
        <text>L-aspartate + ATP = 4-phospho-L-aspartate + ADP</text>
        <dbReference type="Rhea" id="RHEA:23776"/>
        <dbReference type="ChEBI" id="CHEBI:29991"/>
        <dbReference type="ChEBI" id="CHEBI:30616"/>
        <dbReference type="ChEBI" id="CHEBI:57535"/>
        <dbReference type="ChEBI" id="CHEBI:456216"/>
        <dbReference type="EC" id="2.7.2.4"/>
    </reaction>
</comment>
<protein>
    <recommendedName>
        <fullName evidence="9">Aspartokinase</fullName>
        <ecNumber evidence="9">2.7.2.4</ecNumber>
    </recommendedName>
</protein>
<dbReference type="InterPro" id="IPR054352">
    <property type="entry name" value="ACT_Aspartokinase"/>
</dbReference>
<evidence type="ECO:0000256" key="6">
    <source>
        <dbReference type="ARBA" id="ARBA00022840"/>
    </source>
</evidence>
<evidence type="ECO:0000256" key="7">
    <source>
        <dbReference type="ARBA" id="ARBA00047872"/>
    </source>
</evidence>
<dbReference type="SUPFAM" id="SSF53633">
    <property type="entry name" value="Carbamate kinase-like"/>
    <property type="match status" value="1"/>
</dbReference>
<dbReference type="AlphaFoldDB" id="B3QZB7"/>
<feature type="binding site" evidence="8">
    <location>
        <position position="127"/>
    </location>
    <ligand>
        <name>substrate</name>
    </ligand>
</feature>
<keyword evidence="4 8" id="KW-0547">Nucleotide-binding</keyword>
<comment type="pathway">
    <text evidence="10">Amino-acid biosynthesis; L-methionine biosynthesis via de novo pathway; L-homoserine from L-aspartate: step 1/3.</text>
</comment>
<accession>B3QZB7</accession>
<dbReference type="RefSeq" id="WP_012499894.1">
    <property type="nucleotide sequence ID" value="NC_011026.1"/>
</dbReference>
<dbReference type="GO" id="GO:0005524">
    <property type="term" value="F:ATP binding"/>
    <property type="evidence" value="ECO:0007669"/>
    <property type="project" value="UniProtKB-KW"/>
</dbReference>
<dbReference type="NCBIfam" id="NF006570">
    <property type="entry name" value="PRK09084.1"/>
    <property type="match status" value="1"/>
</dbReference>
<dbReference type="HOGENOM" id="CLU_009116_6_1_10"/>
<reference evidence="12 13" key="1">
    <citation type="submission" date="2008-06" db="EMBL/GenBank/DDBJ databases">
        <title>Complete sequence of Chloroherpeton thalassium ATCC 35110.</title>
        <authorList>
            <consortium name="US DOE Joint Genome Institute"/>
            <person name="Lucas S."/>
            <person name="Copeland A."/>
            <person name="Lapidus A."/>
            <person name="Glavina del Rio T."/>
            <person name="Dalin E."/>
            <person name="Tice H."/>
            <person name="Bruce D."/>
            <person name="Goodwin L."/>
            <person name="Pitluck S."/>
            <person name="Schmutz J."/>
            <person name="Larimer F."/>
            <person name="Land M."/>
            <person name="Hauser L."/>
            <person name="Kyrpides N."/>
            <person name="Mikhailova N."/>
            <person name="Liu Z."/>
            <person name="Li T."/>
            <person name="Zhao F."/>
            <person name="Overmann J."/>
            <person name="Bryant D.A."/>
            <person name="Richardson P."/>
        </authorList>
    </citation>
    <scope>NUCLEOTIDE SEQUENCE [LARGE SCALE GENOMIC DNA]</scope>
    <source>
        <strain evidence="13">ATCC 35110 / GB-78</strain>
    </source>
</reference>
<dbReference type="Pfam" id="PF22468">
    <property type="entry name" value="ACT_9"/>
    <property type="match status" value="2"/>
</dbReference>
<dbReference type="GO" id="GO:0009089">
    <property type="term" value="P:lysine biosynthetic process via diaminopimelate"/>
    <property type="evidence" value="ECO:0007669"/>
    <property type="project" value="UniProtKB-UniPathway"/>
</dbReference>
<dbReference type="PROSITE" id="PS00324">
    <property type="entry name" value="ASPARTOKINASE"/>
    <property type="match status" value="1"/>
</dbReference>
<keyword evidence="5 9" id="KW-0418">Kinase</keyword>
<feature type="binding site" evidence="8">
    <location>
        <begin position="266"/>
        <end position="267"/>
    </location>
    <ligand>
        <name>ATP</name>
        <dbReference type="ChEBI" id="CHEBI:30616"/>
    </ligand>
</feature>
<evidence type="ECO:0000256" key="10">
    <source>
        <dbReference type="RuleBase" id="RU004249"/>
    </source>
</evidence>
<dbReference type="Pfam" id="PF00696">
    <property type="entry name" value="AA_kinase"/>
    <property type="match status" value="1"/>
</dbReference>
<dbReference type="eggNOG" id="COG0527">
    <property type="taxonomic scope" value="Bacteria"/>
</dbReference>
<evidence type="ECO:0000256" key="2">
    <source>
        <dbReference type="ARBA" id="ARBA00010122"/>
    </source>
</evidence>
<evidence type="ECO:0000256" key="3">
    <source>
        <dbReference type="ARBA" id="ARBA00022679"/>
    </source>
</evidence>
<dbReference type="PROSITE" id="PS51671">
    <property type="entry name" value="ACT"/>
    <property type="match status" value="1"/>
</dbReference>